<reference evidence="1 2" key="1">
    <citation type="submission" date="2023-07" db="EMBL/GenBank/DDBJ databases">
        <title>Genomic Encyclopedia of Type Strains, Phase IV (KMG-IV): sequencing the most valuable type-strain genomes for metagenomic binning, comparative biology and taxonomic classification.</title>
        <authorList>
            <person name="Goeker M."/>
        </authorList>
    </citation>
    <scope>NUCLEOTIDE SEQUENCE [LARGE SCALE GENOMIC DNA]</scope>
    <source>
        <strain evidence="1 2">DSM 19619</strain>
    </source>
</reference>
<dbReference type="Proteomes" id="UP001242480">
    <property type="component" value="Unassembled WGS sequence"/>
</dbReference>
<protein>
    <submittedName>
        <fullName evidence="1">Uncharacterized protein</fullName>
    </submittedName>
</protein>
<evidence type="ECO:0000313" key="1">
    <source>
        <dbReference type="EMBL" id="MDQ0475028.1"/>
    </source>
</evidence>
<proteinExistence type="predicted"/>
<comment type="caution">
    <text evidence="1">The sequence shown here is derived from an EMBL/GenBank/DDBJ whole genome shotgun (WGS) entry which is preliminary data.</text>
</comment>
<name>A0ABU0JL78_9HYPH</name>
<dbReference type="EMBL" id="JAUSVX010000029">
    <property type="protein sequence ID" value="MDQ0475028.1"/>
    <property type="molecule type" value="Genomic_DNA"/>
</dbReference>
<keyword evidence="2" id="KW-1185">Reference proteome</keyword>
<organism evidence="1 2">
    <name type="scientific">Labrys wisconsinensis</name>
    <dbReference type="NCBI Taxonomy" id="425677"/>
    <lineage>
        <taxon>Bacteria</taxon>
        <taxon>Pseudomonadati</taxon>
        <taxon>Pseudomonadota</taxon>
        <taxon>Alphaproteobacteria</taxon>
        <taxon>Hyphomicrobiales</taxon>
        <taxon>Xanthobacteraceae</taxon>
        <taxon>Labrys</taxon>
    </lineage>
</organism>
<sequence>MAFEPAWIVACTADMAVFYRDVPGLPPFIEDDVQRSGWGW</sequence>
<gene>
    <name evidence="1" type="ORF">QO011_008070</name>
</gene>
<dbReference type="RefSeq" id="WP_307285643.1">
    <property type="nucleotide sequence ID" value="NZ_JAUSVX010000029.1"/>
</dbReference>
<evidence type="ECO:0000313" key="2">
    <source>
        <dbReference type="Proteomes" id="UP001242480"/>
    </source>
</evidence>
<accession>A0ABU0JL78</accession>